<evidence type="ECO:0000313" key="3">
    <source>
        <dbReference type="Proteomes" id="UP000652761"/>
    </source>
</evidence>
<dbReference type="AlphaFoldDB" id="A0A843UGB0"/>
<comment type="caution">
    <text evidence="2">The sequence shown here is derived from an EMBL/GenBank/DDBJ whole genome shotgun (WGS) entry which is preliminary data.</text>
</comment>
<protein>
    <submittedName>
        <fullName evidence="2">Uncharacterized protein</fullName>
    </submittedName>
</protein>
<keyword evidence="3" id="KW-1185">Reference proteome</keyword>
<sequence>VTTKFKRRSKSRMGMCPSDERPNYESSYSSLLREFLAAGEQEIVHTKLFFFTVASVATCTDSHLGVDQILILALTYK</sequence>
<dbReference type="EMBL" id="NMUH01000640">
    <property type="protein sequence ID" value="MQL82558.1"/>
    <property type="molecule type" value="Genomic_DNA"/>
</dbReference>
<proteinExistence type="predicted"/>
<evidence type="ECO:0000313" key="2">
    <source>
        <dbReference type="EMBL" id="MQL82558.1"/>
    </source>
</evidence>
<feature type="compositionally biased region" description="Basic residues" evidence="1">
    <location>
        <begin position="1"/>
        <end position="11"/>
    </location>
</feature>
<evidence type="ECO:0000256" key="1">
    <source>
        <dbReference type="SAM" id="MobiDB-lite"/>
    </source>
</evidence>
<feature type="non-terminal residue" evidence="2">
    <location>
        <position position="1"/>
    </location>
</feature>
<organism evidence="2 3">
    <name type="scientific">Colocasia esculenta</name>
    <name type="common">Wild taro</name>
    <name type="synonym">Arum esculentum</name>
    <dbReference type="NCBI Taxonomy" id="4460"/>
    <lineage>
        <taxon>Eukaryota</taxon>
        <taxon>Viridiplantae</taxon>
        <taxon>Streptophyta</taxon>
        <taxon>Embryophyta</taxon>
        <taxon>Tracheophyta</taxon>
        <taxon>Spermatophyta</taxon>
        <taxon>Magnoliopsida</taxon>
        <taxon>Liliopsida</taxon>
        <taxon>Araceae</taxon>
        <taxon>Aroideae</taxon>
        <taxon>Colocasieae</taxon>
        <taxon>Colocasia</taxon>
    </lineage>
</organism>
<name>A0A843UGB0_COLES</name>
<reference evidence="2" key="1">
    <citation type="submission" date="2017-07" db="EMBL/GenBank/DDBJ databases">
        <title>Taro Niue Genome Assembly and Annotation.</title>
        <authorList>
            <person name="Atibalentja N."/>
            <person name="Keating K."/>
            <person name="Fields C.J."/>
        </authorList>
    </citation>
    <scope>NUCLEOTIDE SEQUENCE</scope>
    <source>
        <strain evidence="2">Niue_2</strain>
        <tissue evidence="2">Leaf</tissue>
    </source>
</reference>
<gene>
    <name evidence="2" type="ORF">Taro_015042</name>
</gene>
<accession>A0A843UGB0</accession>
<dbReference type="Proteomes" id="UP000652761">
    <property type="component" value="Unassembled WGS sequence"/>
</dbReference>
<feature type="region of interest" description="Disordered" evidence="1">
    <location>
        <begin position="1"/>
        <end position="21"/>
    </location>
</feature>